<comment type="similarity">
    <text evidence="1">Belongs to the CBF/MAK21 family.</text>
</comment>
<dbReference type="PANTHER" id="PTHR12455">
    <property type="entry name" value="NUCLEOLAR COMPLEX PROTEIN 4"/>
    <property type="match status" value="1"/>
</dbReference>
<comment type="caution">
    <text evidence="4">The sequence shown here is derived from an EMBL/GenBank/DDBJ whole genome shotgun (WGS) entry which is preliminary data.</text>
</comment>
<keyword evidence="5" id="KW-1185">Reference proteome</keyword>
<proteinExistence type="inferred from homology"/>
<reference evidence="4" key="1">
    <citation type="submission" date="2018-07" db="EMBL/GenBank/DDBJ databases">
        <title>Annotation of Aphanomyces astaci genome assembly.</title>
        <authorList>
            <person name="Studholme D.J."/>
        </authorList>
    </citation>
    <scope>NUCLEOTIDE SEQUENCE [LARGE SCALE GENOMIC DNA]</scope>
    <source>
        <strain evidence="4">Pc</strain>
    </source>
</reference>
<dbReference type="GO" id="GO:0032040">
    <property type="term" value="C:small-subunit processome"/>
    <property type="evidence" value="ECO:0007669"/>
    <property type="project" value="TreeGrafter"/>
</dbReference>
<name>A0A425DFZ1_APHAT</name>
<sequence>MSPTVVDVKHLEAKIKEDPKHANELLKIMECMKGHDKAAAIAAVQSLRRLFLYFAEKGELKGMSILISSILPLLTISYVTVPSHVEDADPISAYSKWLWEHYVAFLSSVIAWISEDDEALQVTALRTAMEIVAQQGTYKGLQSDTAFGNETFVRVVRQLVSAPDVKTSEVLSVFKGEYLNAYTDVQYFTITIPTSDDDVMPFLVAPRKSPAVDVAVDDDTPDGSTKRSISDSSSSGPDKKKAKTDPSLYDLREHQRVFSVCWIALLKHKLSTVPMVLANLPDKIMPFLAEPLLLADFLTDSYNVGGITSLLALNSLFVLIQQYNFDYPAFFTKLYQLLADDTLLRSKYRLSRLALTAEPGAILFIIPCVYNLVLRHKECLQLIHRTTTLSVADRAAEKREMLTMKNHIDAAAKEISKTSTRIELSGGQDPFDNDTNDPLVCHALKSSLWELFSLKQHYHAGVATKAKMFEEKLRCQMIDLADDVDISYASLVDDALKRREKQHVALAFEPCVSVLTPTDPIAQIFAL</sequence>
<accession>A0A425DFZ1</accession>
<evidence type="ECO:0000256" key="2">
    <source>
        <dbReference type="SAM" id="MobiDB-lite"/>
    </source>
</evidence>
<evidence type="ECO:0000313" key="5">
    <source>
        <dbReference type="Proteomes" id="UP000284702"/>
    </source>
</evidence>
<dbReference type="Pfam" id="PF03914">
    <property type="entry name" value="CBF"/>
    <property type="match status" value="1"/>
</dbReference>
<dbReference type="InterPro" id="IPR027193">
    <property type="entry name" value="Noc4"/>
</dbReference>
<dbReference type="GO" id="GO:0030692">
    <property type="term" value="C:Noc4p-Nop14p complex"/>
    <property type="evidence" value="ECO:0007669"/>
    <property type="project" value="TreeGrafter"/>
</dbReference>
<dbReference type="PANTHER" id="PTHR12455:SF0">
    <property type="entry name" value="NUCLEOLAR COMPLEX PROTEIN 4 HOMOLOG"/>
    <property type="match status" value="1"/>
</dbReference>
<evidence type="ECO:0000259" key="3">
    <source>
        <dbReference type="Pfam" id="PF03914"/>
    </source>
</evidence>
<gene>
    <name evidence="4" type="ORF">B5M09_002629</name>
</gene>
<organism evidence="4 5">
    <name type="scientific">Aphanomyces astaci</name>
    <name type="common">Crayfish plague agent</name>
    <dbReference type="NCBI Taxonomy" id="112090"/>
    <lineage>
        <taxon>Eukaryota</taxon>
        <taxon>Sar</taxon>
        <taxon>Stramenopiles</taxon>
        <taxon>Oomycota</taxon>
        <taxon>Saprolegniomycetes</taxon>
        <taxon>Saprolegniales</taxon>
        <taxon>Verrucalvaceae</taxon>
        <taxon>Aphanomyces</taxon>
    </lineage>
</organism>
<dbReference type="VEuPathDB" id="FungiDB:H257_03962"/>
<dbReference type="EMBL" id="MZMZ02001854">
    <property type="protein sequence ID" value="RQM28179.1"/>
    <property type="molecule type" value="Genomic_DNA"/>
</dbReference>
<feature type="domain" description="CCAAT-binding factor" evidence="3">
    <location>
        <begin position="349"/>
        <end position="465"/>
    </location>
</feature>
<dbReference type="GO" id="GO:0042254">
    <property type="term" value="P:ribosome biogenesis"/>
    <property type="evidence" value="ECO:0007669"/>
    <property type="project" value="InterPro"/>
</dbReference>
<dbReference type="AlphaFoldDB" id="A0A425DFZ1"/>
<evidence type="ECO:0000256" key="1">
    <source>
        <dbReference type="ARBA" id="ARBA00007797"/>
    </source>
</evidence>
<feature type="region of interest" description="Disordered" evidence="2">
    <location>
        <begin position="213"/>
        <end position="245"/>
    </location>
</feature>
<protein>
    <recommendedName>
        <fullName evidence="3">CCAAT-binding factor domain-containing protein</fullName>
    </recommendedName>
</protein>
<evidence type="ECO:0000313" key="4">
    <source>
        <dbReference type="EMBL" id="RQM28179.1"/>
    </source>
</evidence>
<dbReference type="Proteomes" id="UP000284702">
    <property type="component" value="Unassembled WGS sequence"/>
</dbReference>
<dbReference type="InterPro" id="IPR005612">
    <property type="entry name" value="CCAAT-binding_factor"/>
</dbReference>